<accession>A0A5P2CXS6</accession>
<evidence type="ECO:0000313" key="3">
    <source>
        <dbReference type="Proteomes" id="UP000325211"/>
    </source>
</evidence>
<organism evidence="2 3">
    <name type="scientific">Streptomyces venezuelae</name>
    <dbReference type="NCBI Taxonomy" id="54571"/>
    <lineage>
        <taxon>Bacteria</taxon>
        <taxon>Bacillati</taxon>
        <taxon>Actinomycetota</taxon>
        <taxon>Actinomycetes</taxon>
        <taxon>Kitasatosporales</taxon>
        <taxon>Streptomycetaceae</taxon>
        <taxon>Streptomyces</taxon>
    </lineage>
</organism>
<dbReference type="PROSITE" id="PS50995">
    <property type="entry name" value="HTH_MARR_2"/>
    <property type="match status" value="1"/>
</dbReference>
<proteinExistence type="predicted"/>
<dbReference type="SMART" id="SM00347">
    <property type="entry name" value="HTH_MARR"/>
    <property type="match status" value="1"/>
</dbReference>
<dbReference type="PANTHER" id="PTHR33164">
    <property type="entry name" value="TRANSCRIPTIONAL REGULATOR, MARR FAMILY"/>
    <property type="match status" value="1"/>
</dbReference>
<dbReference type="InterPro" id="IPR039422">
    <property type="entry name" value="MarR/SlyA-like"/>
</dbReference>
<dbReference type="InterPro" id="IPR036388">
    <property type="entry name" value="WH-like_DNA-bd_sf"/>
</dbReference>
<dbReference type="Proteomes" id="UP000325211">
    <property type="component" value="Chromosome"/>
</dbReference>
<dbReference type="EMBL" id="CP029190">
    <property type="protein sequence ID" value="QES46787.1"/>
    <property type="molecule type" value="Genomic_DNA"/>
</dbReference>
<reference evidence="2 3" key="1">
    <citation type="submission" date="2018-05" db="EMBL/GenBank/DDBJ databases">
        <title>Streptomyces venezuelae.</title>
        <authorList>
            <person name="Kim W."/>
            <person name="Lee N."/>
            <person name="Cho B.-K."/>
        </authorList>
    </citation>
    <scope>NUCLEOTIDE SEQUENCE [LARGE SCALE GENOMIC DNA]</scope>
    <source>
        <strain evidence="2 3">ATCC 21782</strain>
    </source>
</reference>
<sequence>MAETRWLDEEEMRAWKGFLAASALLNRRLDQQLRVDSGLSHPQYEILVRLSAAPDGELRMTELADALINTKSGLSYQVTQLEKAGLVRRRTCPSDVRGVFAVLTEAGRAQLVDAAPGHVEAVRNLLIDVLSPEQLTAIADGLGEVSRRLRERTD</sequence>
<dbReference type="Gene3D" id="1.10.10.10">
    <property type="entry name" value="Winged helix-like DNA-binding domain superfamily/Winged helix DNA-binding domain"/>
    <property type="match status" value="1"/>
</dbReference>
<dbReference type="AlphaFoldDB" id="A0A5P2CXS6"/>
<dbReference type="OrthoDB" id="8635520at2"/>
<dbReference type="PANTHER" id="PTHR33164:SF99">
    <property type="entry name" value="MARR FAMILY REGULATORY PROTEIN"/>
    <property type="match status" value="1"/>
</dbReference>
<feature type="domain" description="HTH marR-type" evidence="1">
    <location>
        <begin position="1"/>
        <end position="147"/>
    </location>
</feature>
<dbReference type="SUPFAM" id="SSF46785">
    <property type="entry name" value="Winged helix' DNA-binding domain"/>
    <property type="match status" value="1"/>
</dbReference>
<protein>
    <submittedName>
        <fullName evidence="2">MarR family transcriptional regulator</fullName>
    </submittedName>
</protein>
<dbReference type="GO" id="GO:0006950">
    <property type="term" value="P:response to stress"/>
    <property type="evidence" value="ECO:0007669"/>
    <property type="project" value="TreeGrafter"/>
</dbReference>
<dbReference type="RefSeq" id="WP_150205664.1">
    <property type="nucleotide sequence ID" value="NZ_CP029190.1"/>
</dbReference>
<dbReference type="Pfam" id="PF01047">
    <property type="entry name" value="MarR"/>
    <property type="match status" value="1"/>
</dbReference>
<dbReference type="InterPro" id="IPR000835">
    <property type="entry name" value="HTH_MarR-typ"/>
</dbReference>
<gene>
    <name evidence="2" type="ORF">DEJ50_01870</name>
</gene>
<dbReference type="InterPro" id="IPR036390">
    <property type="entry name" value="WH_DNA-bd_sf"/>
</dbReference>
<evidence type="ECO:0000259" key="1">
    <source>
        <dbReference type="PROSITE" id="PS50995"/>
    </source>
</evidence>
<name>A0A5P2CXS6_STRVZ</name>
<dbReference type="GO" id="GO:0003700">
    <property type="term" value="F:DNA-binding transcription factor activity"/>
    <property type="evidence" value="ECO:0007669"/>
    <property type="project" value="InterPro"/>
</dbReference>
<evidence type="ECO:0000313" key="2">
    <source>
        <dbReference type="EMBL" id="QES46787.1"/>
    </source>
</evidence>